<comment type="similarity">
    <text evidence="1">Belongs to the ATP-dependent AMP-binding enzyme family.</text>
</comment>
<dbReference type="InterPro" id="IPR042099">
    <property type="entry name" value="ANL_N_sf"/>
</dbReference>
<reference evidence="5 6" key="1">
    <citation type="submission" date="2024-06" db="EMBL/GenBank/DDBJ databases">
        <title>Complete genome of Phlyctema vagabunda strain 19-DSS-EL-015.</title>
        <authorList>
            <person name="Fiorenzani C."/>
        </authorList>
    </citation>
    <scope>NUCLEOTIDE SEQUENCE [LARGE SCALE GENOMIC DNA]</scope>
    <source>
        <strain evidence="5 6">19-DSS-EL-015</strain>
    </source>
</reference>
<protein>
    <submittedName>
        <fullName evidence="5">AMP-binding enzyme</fullName>
    </submittedName>
</protein>
<feature type="chain" id="PRO_5046263862" evidence="3">
    <location>
        <begin position="21"/>
        <end position="633"/>
    </location>
</feature>
<proteinExistence type="inferred from homology"/>
<accession>A0ABR4PR96</accession>
<feature type="domain" description="AMP-dependent synthetase/ligase" evidence="4">
    <location>
        <begin position="71"/>
        <end position="373"/>
    </location>
</feature>
<evidence type="ECO:0000313" key="6">
    <source>
        <dbReference type="Proteomes" id="UP001629113"/>
    </source>
</evidence>
<evidence type="ECO:0000313" key="5">
    <source>
        <dbReference type="EMBL" id="KAL3425863.1"/>
    </source>
</evidence>
<dbReference type="PANTHER" id="PTHR43107:SF20">
    <property type="entry name" value="FATTY ACID TRANSPORTER_ACYL-COA SYNTHETASE (FAT1), PUTATIVE (AFU_ORTHOLOGUE AFUA_2G11360)-RELATED"/>
    <property type="match status" value="1"/>
</dbReference>
<evidence type="ECO:0000256" key="2">
    <source>
        <dbReference type="ARBA" id="ARBA00022598"/>
    </source>
</evidence>
<dbReference type="SUPFAM" id="SSF56801">
    <property type="entry name" value="Acetyl-CoA synthetase-like"/>
    <property type="match status" value="1"/>
</dbReference>
<keyword evidence="3" id="KW-0732">Signal</keyword>
<dbReference type="PANTHER" id="PTHR43107">
    <property type="entry name" value="LONG-CHAIN FATTY ACID TRANSPORT PROTEIN"/>
    <property type="match status" value="1"/>
</dbReference>
<keyword evidence="6" id="KW-1185">Reference proteome</keyword>
<dbReference type="PROSITE" id="PS00455">
    <property type="entry name" value="AMP_BINDING"/>
    <property type="match status" value="1"/>
</dbReference>
<feature type="signal peptide" evidence="3">
    <location>
        <begin position="1"/>
        <end position="20"/>
    </location>
</feature>
<gene>
    <name evidence="5" type="ORF">PVAG01_02654</name>
</gene>
<dbReference type="Proteomes" id="UP001629113">
    <property type="component" value="Unassembled WGS sequence"/>
</dbReference>
<dbReference type="Gene3D" id="3.30.300.30">
    <property type="match status" value="1"/>
</dbReference>
<evidence type="ECO:0000256" key="3">
    <source>
        <dbReference type="SAM" id="SignalP"/>
    </source>
</evidence>
<dbReference type="Gene3D" id="3.40.50.12780">
    <property type="entry name" value="N-terminal domain of ligase-like"/>
    <property type="match status" value="1"/>
</dbReference>
<dbReference type="Pfam" id="PF00501">
    <property type="entry name" value="AMP-binding"/>
    <property type="match status" value="1"/>
</dbReference>
<dbReference type="EMBL" id="JBFCZG010000002">
    <property type="protein sequence ID" value="KAL3425863.1"/>
    <property type="molecule type" value="Genomic_DNA"/>
</dbReference>
<dbReference type="InterPro" id="IPR020845">
    <property type="entry name" value="AMP-binding_CS"/>
</dbReference>
<keyword evidence="2" id="KW-0436">Ligase</keyword>
<evidence type="ECO:0000259" key="4">
    <source>
        <dbReference type="Pfam" id="PF00501"/>
    </source>
</evidence>
<name>A0ABR4PR96_9HELO</name>
<evidence type="ECO:0000256" key="1">
    <source>
        <dbReference type="ARBA" id="ARBA00006432"/>
    </source>
</evidence>
<organism evidence="5 6">
    <name type="scientific">Phlyctema vagabunda</name>
    <dbReference type="NCBI Taxonomy" id="108571"/>
    <lineage>
        <taxon>Eukaryota</taxon>
        <taxon>Fungi</taxon>
        <taxon>Dikarya</taxon>
        <taxon>Ascomycota</taxon>
        <taxon>Pezizomycotina</taxon>
        <taxon>Leotiomycetes</taxon>
        <taxon>Helotiales</taxon>
        <taxon>Dermateaceae</taxon>
        <taxon>Phlyctema</taxon>
    </lineage>
</organism>
<comment type="caution">
    <text evidence="5">The sequence shown here is derived from an EMBL/GenBank/DDBJ whole genome shotgun (WGS) entry which is preliminary data.</text>
</comment>
<dbReference type="InterPro" id="IPR000873">
    <property type="entry name" value="AMP-dep_synth/lig_dom"/>
</dbReference>
<dbReference type="InterPro" id="IPR045851">
    <property type="entry name" value="AMP-bd_C_sf"/>
</dbReference>
<sequence length="633" mass="69468">MTSLPLNAVALAVPAALAAGAYVNAKFAIGTDLKAIRHDREWGTRLQQRLTEAGGNCTLYGMFNRIDESATLLWFEGKEWTYGELKTEVKKFAKILQDNGVVAGDHVALFATNSPEFITALLATSMLGAVGALININLRGDTFTHCMGVSRANIIVSTPDLTPHVLGELPHISLNFGSFDSAPPTTESPVAIQNVDLRSPALPGISTLPPPRTPAHLSVLIYTSGTTGRPKACAIRNLQTYVVSNPLSLDTSNPKKYLPIRTYSPLPLFHGTGLFTGFCYTLGTGGTICVARKFSSSRFWKDVHDSRATRILYIGELCRYLLSSPPSPYDKDHQCIVANGNGLRKEIWNEFKERFNVGEIREFYRSTEGIGKFDNFGSGAWGAGKIGFAGPLRRYMEEDTFIIRCEADTGTPVRDPKSGFCIKSKLGEPGECIGRVKNRGLITEYLGNESATEEKLLRDVFKKGDIYYRMGDLVVMEEEGWVHFHDRIGDSFRWKGENVSAGEVRDLICEVDNVQDAVIFGVRLTSYDGQAGGAVISLKENSPAAQANLMNRLHAELRKKGLPAYACPRLVRLTESIGTGVTFKQGKGDEAKKPWAPHEYAGKQETLFWLDGHTYRPLDADAWGGIESGVAKL</sequence>